<dbReference type="InterPro" id="IPR009783">
    <property type="entry name" value="DUF1348"/>
</dbReference>
<dbReference type="HOGENOM" id="CLU_112790_1_1_1"/>
<dbReference type="eggNOG" id="ENOG502S04W">
    <property type="taxonomic scope" value="Eukaryota"/>
</dbReference>
<dbReference type="SUPFAM" id="SSF54427">
    <property type="entry name" value="NTF2-like"/>
    <property type="match status" value="1"/>
</dbReference>
<dbReference type="Gene3D" id="3.10.450.50">
    <property type="match status" value="1"/>
</dbReference>
<dbReference type="OMA" id="VRFQYEC"/>
<comment type="caution">
    <text evidence="1">The sequence shown here is derived from an EMBL/GenBank/DDBJ whole genome shotgun (WGS) entry which is preliminary data.</text>
</comment>
<accession>G7DX40</accession>
<reference evidence="1 2" key="2">
    <citation type="journal article" date="2012" name="Open Biol.">
        <title>Characteristics of nucleosomes and linker DNA regions on the genome of the basidiomycete Mixia osmundae revealed by mono- and dinucleosome mapping.</title>
        <authorList>
            <person name="Nishida H."/>
            <person name="Kondo S."/>
            <person name="Matsumoto T."/>
            <person name="Suzuki Y."/>
            <person name="Yoshikawa H."/>
            <person name="Taylor T.D."/>
            <person name="Sugiyama J."/>
        </authorList>
    </citation>
    <scope>NUCLEOTIDE SEQUENCE [LARGE SCALE GENOMIC DNA]</scope>
    <source>
        <strain evidence="2">CBS 9802 / IAM 14324 / JCM 22182 / KY 12970</strain>
    </source>
</reference>
<dbReference type="RefSeq" id="XP_014566632.1">
    <property type="nucleotide sequence ID" value="XM_014711146.1"/>
</dbReference>
<reference evidence="1 2" key="1">
    <citation type="journal article" date="2011" name="J. Gen. Appl. Microbiol.">
        <title>Draft genome sequencing of the enigmatic basidiomycete Mixia osmundae.</title>
        <authorList>
            <person name="Nishida H."/>
            <person name="Nagatsuka Y."/>
            <person name="Sugiyama J."/>
        </authorList>
    </citation>
    <scope>NUCLEOTIDE SEQUENCE [LARGE SCALE GENOMIC DNA]</scope>
    <source>
        <strain evidence="2">CBS 9802 / IAM 14324 / JCM 22182 / KY 12970</strain>
    </source>
</reference>
<evidence type="ECO:0008006" key="3">
    <source>
        <dbReference type="Google" id="ProtNLM"/>
    </source>
</evidence>
<dbReference type="EMBL" id="BABT02000054">
    <property type="protein sequence ID" value="GAA95137.1"/>
    <property type="molecule type" value="Genomic_DNA"/>
</dbReference>
<dbReference type="Pfam" id="PF07080">
    <property type="entry name" value="DUF1348"/>
    <property type="match status" value="1"/>
</dbReference>
<keyword evidence="2" id="KW-1185">Reference proteome</keyword>
<sequence>MFTHSSAQAKVKAAQRLWNTRTPSKIVKAYTDDSVWRNRDSFLRGHAEIEAFLEAKWRKETEYRLRKELFLFGHDRIAVQFWYEYKSAVDSQWYRCYGLEDWTFDATGKMKRRMMSGNDVPIRQSERWFASAQTDDEIDRLLIPEIEPNMLCN</sequence>
<dbReference type="OrthoDB" id="14527at2759"/>
<dbReference type="Proteomes" id="UP000009131">
    <property type="component" value="Unassembled WGS sequence"/>
</dbReference>
<evidence type="ECO:0000313" key="2">
    <source>
        <dbReference type="Proteomes" id="UP000009131"/>
    </source>
</evidence>
<name>G7DX40_MIXOS</name>
<dbReference type="InParanoid" id="G7DX40"/>
<evidence type="ECO:0000313" key="1">
    <source>
        <dbReference type="EMBL" id="GAA95137.1"/>
    </source>
</evidence>
<dbReference type="InterPro" id="IPR032710">
    <property type="entry name" value="NTF2-like_dom_sf"/>
</dbReference>
<dbReference type="STRING" id="764103.G7DX40"/>
<protein>
    <recommendedName>
        <fullName evidence="3">DUF1348-domain-containing protein</fullName>
    </recommendedName>
</protein>
<dbReference type="PANTHER" id="PTHR31757:SF0">
    <property type="entry name" value="SLL0781 PROTEIN"/>
    <property type="match status" value="1"/>
</dbReference>
<dbReference type="AlphaFoldDB" id="G7DX40"/>
<dbReference type="PANTHER" id="PTHR31757">
    <property type="entry name" value="SLL0781 PROTEIN"/>
    <property type="match status" value="1"/>
</dbReference>
<organism evidence="1 2">
    <name type="scientific">Mixia osmundae (strain CBS 9802 / IAM 14324 / JCM 22182 / KY 12970)</name>
    <dbReference type="NCBI Taxonomy" id="764103"/>
    <lineage>
        <taxon>Eukaryota</taxon>
        <taxon>Fungi</taxon>
        <taxon>Dikarya</taxon>
        <taxon>Basidiomycota</taxon>
        <taxon>Pucciniomycotina</taxon>
        <taxon>Mixiomycetes</taxon>
        <taxon>Mixiales</taxon>
        <taxon>Mixiaceae</taxon>
        <taxon>Mixia</taxon>
    </lineage>
</organism>
<proteinExistence type="predicted"/>
<gene>
    <name evidence="1" type="primary">Mo01792</name>
    <name evidence="1" type="ORF">E5Q_01792</name>
</gene>